<keyword evidence="1" id="KW-1133">Transmembrane helix</keyword>
<keyword evidence="1" id="KW-0472">Membrane</keyword>
<dbReference type="EMBL" id="CAKOGP040001213">
    <property type="protein sequence ID" value="CAJ1944146.1"/>
    <property type="molecule type" value="Genomic_DNA"/>
</dbReference>
<name>A0AAD2FM11_9STRA</name>
<organism evidence="2 4">
    <name type="scientific">Cylindrotheca closterium</name>
    <dbReference type="NCBI Taxonomy" id="2856"/>
    <lineage>
        <taxon>Eukaryota</taxon>
        <taxon>Sar</taxon>
        <taxon>Stramenopiles</taxon>
        <taxon>Ochrophyta</taxon>
        <taxon>Bacillariophyta</taxon>
        <taxon>Bacillariophyceae</taxon>
        <taxon>Bacillariophycidae</taxon>
        <taxon>Bacillariales</taxon>
        <taxon>Bacillariaceae</taxon>
        <taxon>Cylindrotheca</taxon>
    </lineage>
</organism>
<evidence type="ECO:0000256" key="1">
    <source>
        <dbReference type="SAM" id="Phobius"/>
    </source>
</evidence>
<evidence type="ECO:0000313" key="3">
    <source>
        <dbReference type="EMBL" id="CAJ1944166.1"/>
    </source>
</evidence>
<dbReference type="EMBL" id="CAKOGP040001213">
    <property type="protein sequence ID" value="CAJ1944166.1"/>
    <property type="molecule type" value="Genomic_DNA"/>
</dbReference>
<keyword evidence="4" id="KW-1185">Reference proteome</keyword>
<feature type="transmembrane region" description="Helical" evidence="1">
    <location>
        <begin position="32"/>
        <end position="51"/>
    </location>
</feature>
<protein>
    <submittedName>
        <fullName evidence="2">Uncharacterized protein</fullName>
    </submittedName>
</protein>
<sequence>MFSDYHRPRQERHTISKNNQLNHATKKLRQRLCFGLVLAFFICCICASVLLNPSTLEYDSSALIFWMENSTGTFGASQRSTNNPDDNHLIDDFSSSFRIIKADNNNGSSATNAQIELLRPTGRMVYSYVRGDRSGAAIQDMLMAHAFAFSRGQRYGGACQRREFKDYVIQPRRDLLRILGLESEMPFQCSSTGKLMNRAKYTQQDTGIFTPKYLKYMHAVMMMEKQQQQQQS</sequence>
<evidence type="ECO:0000313" key="2">
    <source>
        <dbReference type="EMBL" id="CAJ1944146.1"/>
    </source>
</evidence>
<proteinExistence type="predicted"/>
<keyword evidence="1" id="KW-0812">Transmembrane</keyword>
<accession>A0AAD2FM11</accession>
<dbReference type="Proteomes" id="UP001295423">
    <property type="component" value="Unassembled WGS sequence"/>
</dbReference>
<gene>
    <name evidence="2" type="ORF">CYCCA115_LOCUS8751</name>
    <name evidence="3" type="ORF">CYCCA115_LOCUS8760</name>
</gene>
<dbReference type="AlphaFoldDB" id="A0AAD2FM11"/>
<evidence type="ECO:0000313" key="4">
    <source>
        <dbReference type="Proteomes" id="UP001295423"/>
    </source>
</evidence>
<reference evidence="2" key="1">
    <citation type="submission" date="2023-08" db="EMBL/GenBank/DDBJ databases">
        <authorList>
            <person name="Audoor S."/>
            <person name="Bilcke G."/>
        </authorList>
    </citation>
    <scope>NUCLEOTIDE SEQUENCE</scope>
</reference>
<comment type="caution">
    <text evidence="2">The sequence shown here is derived from an EMBL/GenBank/DDBJ whole genome shotgun (WGS) entry which is preliminary data.</text>
</comment>